<feature type="binding site" evidence="1">
    <location>
        <position position="99"/>
    </location>
    <ligand>
        <name>substrate</name>
    </ligand>
</feature>
<dbReference type="Pfam" id="PF12146">
    <property type="entry name" value="Hydrolase_4"/>
    <property type="match status" value="1"/>
</dbReference>
<dbReference type="EMBL" id="CADCWE010000067">
    <property type="protein sequence ID" value="CAA9532991.1"/>
    <property type="molecule type" value="Genomic_DNA"/>
</dbReference>
<feature type="domain" description="Serine aminopeptidase S33" evidence="2">
    <location>
        <begin position="25"/>
        <end position="234"/>
    </location>
</feature>
<dbReference type="InterPro" id="IPR051044">
    <property type="entry name" value="MAG_DAG_Lipase"/>
</dbReference>
<protein>
    <recommendedName>
        <fullName evidence="2">Serine aminopeptidase S33 domain-containing protein</fullName>
    </recommendedName>
</protein>
<evidence type="ECO:0000313" key="3">
    <source>
        <dbReference type="EMBL" id="CAA9532991.1"/>
    </source>
</evidence>
<dbReference type="InterPro" id="IPR012354">
    <property type="entry name" value="Esterase_lipase"/>
</dbReference>
<reference evidence="3" key="1">
    <citation type="submission" date="2020-02" db="EMBL/GenBank/DDBJ databases">
        <authorList>
            <person name="Meier V. D."/>
        </authorList>
    </citation>
    <scope>NUCLEOTIDE SEQUENCE</scope>
    <source>
        <strain evidence="3">AVDCRST_MAG73</strain>
    </source>
</reference>
<proteinExistence type="predicted"/>
<evidence type="ECO:0000259" key="2">
    <source>
        <dbReference type="Pfam" id="PF12146"/>
    </source>
</evidence>
<dbReference type="Gene3D" id="3.40.50.1820">
    <property type="entry name" value="alpha/beta hydrolase"/>
    <property type="match status" value="1"/>
</dbReference>
<dbReference type="SUPFAM" id="SSF53474">
    <property type="entry name" value="alpha/beta-Hydrolases"/>
    <property type="match status" value="1"/>
</dbReference>
<dbReference type="AlphaFoldDB" id="A0A6J4TWS1"/>
<feature type="binding site" evidence="1">
    <location>
        <position position="30"/>
    </location>
    <ligand>
        <name>substrate</name>
    </ligand>
</feature>
<name>A0A6J4TWS1_9BACT</name>
<evidence type="ECO:0000256" key="1">
    <source>
        <dbReference type="PIRSR" id="PIRSR017388-2"/>
    </source>
</evidence>
<organism evidence="3">
    <name type="scientific">uncultured Thermomicrobiales bacterium</name>
    <dbReference type="NCBI Taxonomy" id="1645740"/>
    <lineage>
        <taxon>Bacteria</taxon>
        <taxon>Pseudomonadati</taxon>
        <taxon>Thermomicrobiota</taxon>
        <taxon>Thermomicrobia</taxon>
        <taxon>Thermomicrobiales</taxon>
        <taxon>environmental samples</taxon>
    </lineage>
</organism>
<dbReference type="PANTHER" id="PTHR11614">
    <property type="entry name" value="PHOSPHOLIPASE-RELATED"/>
    <property type="match status" value="1"/>
</dbReference>
<dbReference type="InterPro" id="IPR029058">
    <property type="entry name" value="AB_hydrolase_fold"/>
</dbReference>
<gene>
    <name evidence="3" type="ORF">AVDCRST_MAG73-1132</name>
</gene>
<sequence length="275" mass="29280">MNWYAGPEHEPFAFDADGGDGAGALLLHGFTGTPREMRPLGRALATAGIAAHGPLLPGFGPGIGRLGEIAAAEWRAAAVSAWEEVAGRYARSVLVGYSMGGALALHAAARRAPDRLILLAPLWRFADWRAVALPVVKRVKKTLPAFQGSDFADPAVRDYLAAMDPALDLDDPTALDRLRRETGLPTASLDELRRLAAPAGALAARVTASTLIVQGGRDTIVTPRHTRRLVARFGGLVAYHELPADHLLVIEDRPTWPRVRDLTVRFATGLGEAGG</sequence>
<dbReference type="GO" id="GO:0052689">
    <property type="term" value="F:carboxylic ester hydrolase activity"/>
    <property type="evidence" value="ECO:0007669"/>
    <property type="project" value="InterPro"/>
</dbReference>
<dbReference type="PIRSF" id="PIRSF017388">
    <property type="entry name" value="Esterase_lipase"/>
    <property type="match status" value="1"/>
</dbReference>
<dbReference type="InterPro" id="IPR022742">
    <property type="entry name" value="Hydrolase_4"/>
</dbReference>
<accession>A0A6J4TWS1</accession>